<organism evidence="2 3">
    <name type="scientific">Nitratifractor salsuginis (strain DSM 16511 / JCM 12458 / E9I37-1)</name>
    <dbReference type="NCBI Taxonomy" id="749222"/>
    <lineage>
        <taxon>Bacteria</taxon>
        <taxon>Pseudomonadati</taxon>
        <taxon>Campylobacterota</taxon>
        <taxon>Epsilonproteobacteria</taxon>
        <taxon>Campylobacterales</taxon>
        <taxon>Sulfurovaceae</taxon>
        <taxon>Nitratifractor</taxon>
    </lineage>
</organism>
<dbReference type="eggNOG" id="COG0664">
    <property type="taxonomic scope" value="Bacteria"/>
</dbReference>
<dbReference type="InterPro" id="IPR014710">
    <property type="entry name" value="RmlC-like_jellyroll"/>
</dbReference>
<feature type="domain" description="Cyclic nucleotide-binding" evidence="1">
    <location>
        <begin position="7"/>
        <end position="129"/>
    </location>
</feature>
<dbReference type="SMART" id="SM00100">
    <property type="entry name" value="cNMP"/>
    <property type="match status" value="1"/>
</dbReference>
<dbReference type="PANTHER" id="PTHR24567:SF26">
    <property type="entry name" value="REGULATORY PROTEIN YEIL"/>
    <property type="match status" value="1"/>
</dbReference>
<dbReference type="GO" id="GO:0003700">
    <property type="term" value="F:DNA-binding transcription factor activity"/>
    <property type="evidence" value="ECO:0007669"/>
    <property type="project" value="TreeGrafter"/>
</dbReference>
<dbReference type="HOGENOM" id="CLU_1720424_0_0_7"/>
<dbReference type="InterPro" id="IPR018490">
    <property type="entry name" value="cNMP-bd_dom_sf"/>
</dbReference>
<gene>
    <name evidence="2" type="ordered locus">Nitsa_0551</name>
</gene>
<evidence type="ECO:0000313" key="3">
    <source>
        <dbReference type="Proteomes" id="UP000008633"/>
    </source>
</evidence>
<sequence>MEIKSQLFDGLDSKQIEEVLSAFASHTVPKGTVLREEGKATTAAFFLEIGSIRVHKHSSEGEELEIAVIEGGEDVLFSLTSLVDGGSSLTKLITASECTIREIDRKKFLDFCRKHPEIGMVLLKNLTQALARFLRRSDEKIAEMYKTLEEVL</sequence>
<dbReference type="KEGG" id="nsa:Nitsa_0551"/>
<dbReference type="InterPro" id="IPR000595">
    <property type="entry name" value="cNMP-bd_dom"/>
</dbReference>
<reference evidence="2 3" key="1">
    <citation type="journal article" date="2011" name="Stand. Genomic Sci.">
        <title>Complete genome sequence of Nitratifractor salsuginis type strain (E9I37-1).</title>
        <authorList>
            <person name="Anderson I."/>
            <person name="Sikorski J."/>
            <person name="Zeytun A."/>
            <person name="Nolan M."/>
            <person name="Lapidus A."/>
            <person name="Lucas S."/>
            <person name="Hammon N."/>
            <person name="Deshpande S."/>
            <person name="Cheng J.F."/>
            <person name="Tapia R."/>
            <person name="Han C."/>
            <person name="Goodwin L."/>
            <person name="Pitluck S."/>
            <person name="Liolios K."/>
            <person name="Pagani I."/>
            <person name="Ivanova N."/>
            <person name="Huntemann M."/>
            <person name="Mavromatis K."/>
            <person name="Ovchinikova G."/>
            <person name="Pati A."/>
            <person name="Chen A."/>
            <person name="Palaniappan K."/>
            <person name="Land M."/>
            <person name="Hauser L."/>
            <person name="Brambilla E.M."/>
            <person name="Ngatchou-Djao O.D."/>
            <person name="Rohde M."/>
            <person name="Tindall B.J."/>
            <person name="Goker M."/>
            <person name="Detter J.C."/>
            <person name="Woyke T."/>
            <person name="Bristow J."/>
            <person name="Eisen J.A."/>
            <person name="Markowitz V."/>
            <person name="Hugenholtz P."/>
            <person name="Klenk H.P."/>
            <person name="Kyrpides N.C."/>
        </authorList>
    </citation>
    <scope>NUCLEOTIDE SEQUENCE [LARGE SCALE GENOMIC DNA]</scope>
    <source>
        <strain evidence="3">DSM 16511 / JCM 12458 / E9I37-1</strain>
    </source>
</reference>
<reference evidence="3" key="2">
    <citation type="submission" date="2011-01" db="EMBL/GenBank/DDBJ databases">
        <title>The complete genome of Nitratifractor salsuginis DSM 16511.</title>
        <authorList>
            <consortium name="US DOE Joint Genome Institute (JGI-PGF)"/>
            <person name="Lucas S."/>
            <person name="Copeland A."/>
            <person name="Lapidus A."/>
            <person name="Bruce D."/>
            <person name="Goodwin L."/>
            <person name="Pitluck S."/>
            <person name="Kyrpides N."/>
            <person name="Mavromatis K."/>
            <person name="Ivanova N."/>
            <person name="Mikhailova N."/>
            <person name="Zeytun A."/>
            <person name="Detter J.C."/>
            <person name="Tapia R."/>
            <person name="Han C."/>
            <person name="Land M."/>
            <person name="Hauser L."/>
            <person name="Markowitz V."/>
            <person name="Cheng J.-F."/>
            <person name="Hugenholtz P."/>
            <person name="Woyke T."/>
            <person name="Wu D."/>
            <person name="Tindall B."/>
            <person name="Schuetze A."/>
            <person name="Brambilla E."/>
            <person name="Klenk H.-P."/>
            <person name="Eisen J.A."/>
        </authorList>
    </citation>
    <scope>NUCLEOTIDE SEQUENCE [LARGE SCALE GENOMIC DNA]</scope>
    <source>
        <strain evidence="3">DSM 16511 / JCM 12458 / E9I37-1</strain>
    </source>
</reference>
<dbReference type="PROSITE" id="PS50042">
    <property type="entry name" value="CNMP_BINDING_3"/>
    <property type="match status" value="1"/>
</dbReference>
<dbReference type="Proteomes" id="UP000008633">
    <property type="component" value="Chromosome"/>
</dbReference>
<dbReference type="AlphaFoldDB" id="E6X117"/>
<dbReference type="STRING" id="749222.Nitsa_0551"/>
<dbReference type="PANTHER" id="PTHR24567">
    <property type="entry name" value="CRP FAMILY TRANSCRIPTIONAL REGULATORY PROTEIN"/>
    <property type="match status" value="1"/>
</dbReference>
<evidence type="ECO:0000259" key="1">
    <source>
        <dbReference type="PROSITE" id="PS50042"/>
    </source>
</evidence>
<dbReference type="Gene3D" id="2.60.120.10">
    <property type="entry name" value="Jelly Rolls"/>
    <property type="match status" value="1"/>
</dbReference>
<dbReference type="EMBL" id="CP002452">
    <property type="protein sequence ID" value="ADV45820.1"/>
    <property type="molecule type" value="Genomic_DNA"/>
</dbReference>
<protein>
    <submittedName>
        <fullName evidence="2">Transcriptional regulator, Crp/Fnr family</fullName>
    </submittedName>
</protein>
<dbReference type="CDD" id="cd00038">
    <property type="entry name" value="CAP_ED"/>
    <property type="match status" value="1"/>
</dbReference>
<keyword evidence="3" id="KW-1185">Reference proteome</keyword>
<evidence type="ECO:0000313" key="2">
    <source>
        <dbReference type="EMBL" id="ADV45820.1"/>
    </source>
</evidence>
<dbReference type="RefSeq" id="WP_013553516.1">
    <property type="nucleotide sequence ID" value="NC_014935.1"/>
</dbReference>
<dbReference type="Pfam" id="PF00027">
    <property type="entry name" value="cNMP_binding"/>
    <property type="match status" value="1"/>
</dbReference>
<dbReference type="GO" id="GO:0005829">
    <property type="term" value="C:cytosol"/>
    <property type="evidence" value="ECO:0007669"/>
    <property type="project" value="TreeGrafter"/>
</dbReference>
<name>E6X117_NITSE</name>
<proteinExistence type="predicted"/>
<dbReference type="SUPFAM" id="SSF51206">
    <property type="entry name" value="cAMP-binding domain-like"/>
    <property type="match status" value="1"/>
</dbReference>
<dbReference type="InterPro" id="IPR050397">
    <property type="entry name" value="Env_Response_Regulators"/>
</dbReference>
<accession>E6X117</accession>